<protein>
    <submittedName>
        <fullName evidence="5">Response regulator</fullName>
    </submittedName>
</protein>
<evidence type="ECO:0000256" key="2">
    <source>
        <dbReference type="PROSITE-ProRule" id="PRU00169"/>
    </source>
</evidence>
<dbReference type="Proteomes" id="UP000291117">
    <property type="component" value="Unassembled WGS sequence"/>
</dbReference>
<feature type="domain" description="Response regulatory" evidence="3">
    <location>
        <begin position="4"/>
        <end position="118"/>
    </location>
</feature>
<dbReference type="Gene3D" id="3.40.50.2300">
    <property type="match status" value="1"/>
</dbReference>
<proteinExistence type="predicted"/>
<gene>
    <name evidence="4" type="ORF">EZ444_18295</name>
    <name evidence="5" type="ORF">FBD94_23635</name>
</gene>
<dbReference type="Proteomes" id="UP000309594">
    <property type="component" value="Unassembled WGS sequence"/>
</dbReference>
<dbReference type="RefSeq" id="WP_131610593.1">
    <property type="nucleotide sequence ID" value="NZ_SJSM01000013.1"/>
</dbReference>
<organism evidence="5 7">
    <name type="scientific">Pedobacter hiemivivus</name>
    <dbReference type="NCBI Taxonomy" id="2530454"/>
    <lineage>
        <taxon>Bacteria</taxon>
        <taxon>Pseudomonadati</taxon>
        <taxon>Bacteroidota</taxon>
        <taxon>Sphingobacteriia</taxon>
        <taxon>Sphingobacteriales</taxon>
        <taxon>Sphingobacteriaceae</taxon>
        <taxon>Pedobacter</taxon>
    </lineage>
</organism>
<dbReference type="PANTHER" id="PTHR44591">
    <property type="entry name" value="STRESS RESPONSE REGULATOR PROTEIN 1"/>
    <property type="match status" value="1"/>
</dbReference>
<dbReference type="GO" id="GO:0000160">
    <property type="term" value="P:phosphorelay signal transduction system"/>
    <property type="evidence" value="ECO:0007669"/>
    <property type="project" value="InterPro"/>
</dbReference>
<dbReference type="EMBL" id="SJSM01000013">
    <property type="protein sequence ID" value="TCC92689.1"/>
    <property type="molecule type" value="Genomic_DNA"/>
</dbReference>
<evidence type="ECO:0000313" key="6">
    <source>
        <dbReference type="Proteomes" id="UP000291117"/>
    </source>
</evidence>
<name>A0A4U1G1V5_9SPHI</name>
<evidence type="ECO:0000313" key="7">
    <source>
        <dbReference type="Proteomes" id="UP000309594"/>
    </source>
</evidence>
<dbReference type="SUPFAM" id="SSF52172">
    <property type="entry name" value="CheY-like"/>
    <property type="match status" value="1"/>
</dbReference>
<evidence type="ECO:0000313" key="4">
    <source>
        <dbReference type="EMBL" id="TCC92689.1"/>
    </source>
</evidence>
<keyword evidence="1 2" id="KW-0597">Phosphoprotein</keyword>
<evidence type="ECO:0000256" key="1">
    <source>
        <dbReference type="ARBA" id="ARBA00022553"/>
    </source>
</evidence>
<evidence type="ECO:0000313" key="5">
    <source>
        <dbReference type="EMBL" id="TKC56243.1"/>
    </source>
</evidence>
<evidence type="ECO:0000259" key="3">
    <source>
        <dbReference type="PROSITE" id="PS50110"/>
    </source>
</evidence>
<dbReference type="OrthoDB" id="5432534at2"/>
<keyword evidence="6" id="KW-1185">Reference proteome</keyword>
<dbReference type="SMART" id="SM00448">
    <property type="entry name" value="REC"/>
    <property type="match status" value="1"/>
</dbReference>
<feature type="modified residue" description="4-aspartylphosphate" evidence="2">
    <location>
        <position position="53"/>
    </location>
</feature>
<reference evidence="4 6" key="1">
    <citation type="submission" date="2019-02" db="EMBL/GenBank/DDBJ databases">
        <title>Pedobacter sp. RP-3-8 sp. nov., isolated from Arctic soil.</title>
        <authorList>
            <person name="Dahal R.H."/>
        </authorList>
    </citation>
    <scope>NUCLEOTIDE SEQUENCE [LARGE SCALE GENOMIC DNA]</scope>
    <source>
        <strain evidence="4 6">RP-3-8</strain>
    </source>
</reference>
<dbReference type="AlphaFoldDB" id="A0A4U1G1V5"/>
<dbReference type="InterPro" id="IPR001789">
    <property type="entry name" value="Sig_transdc_resp-reg_receiver"/>
</dbReference>
<dbReference type="PROSITE" id="PS50110">
    <property type="entry name" value="RESPONSE_REGULATORY"/>
    <property type="match status" value="1"/>
</dbReference>
<dbReference type="InterPro" id="IPR011006">
    <property type="entry name" value="CheY-like_superfamily"/>
</dbReference>
<accession>A0A4U1G1V5</accession>
<accession>A0A4R0MZ87</accession>
<dbReference type="CDD" id="cd17574">
    <property type="entry name" value="REC_OmpR"/>
    <property type="match status" value="1"/>
</dbReference>
<reference evidence="5 7" key="2">
    <citation type="submission" date="2019-04" db="EMBL/GenBank/DDBJ databases">
        <title>Pedobacter sp. RP-1-16 sp. nov., isolated from Arctic soil.</title>
        <authorList>
            <person name="Dahal R.H."/>
            <person name="Kim D.-U."/>
        </authorList>
    </citation>
    <scope>NUCLEOTIDE SEQUENCE [LARGE SCALE GENOMIC DNA]</scope>
    <source>
        <strain evidence="5 7">RP-1-16</strain>
    </source>
</reference>
<dbReference type="EMBL" id="SWDX01000013">
    <property type="protein sequence ID" value="TKC56243.1"/>
    <property type="molecule type" value="Genomic_DNA"/>
</dbReference>
<dbReference type="PANTHER" id="PTHR44591:SF3">
    <property type="entry name" value="RESPONSE REGULATORY DOMAIN-CONTAINING PROTEIN"/>
    <property type="match status" value="1"/>
</dbReference>
<sequence length="120" mass="13517">MAKFIHLIEDDEDIRFIIEYVLLEEGYEVEAFATATAFYRSLHRQKPNLIILDVMLPDGNGINICRTLKSDTETLNIPIIIMSAHAAEKSALDEAGADDFISKPFDLNHFIHQVKGQLSA</sequence>
<dbReference type="Pfam" id="PF00072">
    <property type="entry name" value="Response_reg"/>
    <property type="match status" value="1"/>
</dbReference>
<comment type="caution">
    <text evidence="5">The sequence shown here is derived from an EMBL/GenBank/DDBJ whole genome shotgun (WGS) entry which is preliminary data.</text>
</comment>
<dbReference type="InterPro" id="IPR050595">
    <property type="entry name" value="Bact_response_regulator"/>
</dbReference>